<dbReference type="EMBL" id="OX596093">
    <property type="protein sequence ID" value="CAN0568484.1"/>
    <property type="molecule type" value="Genomic_DNA"/>
</dbReference>
<accession>A0AC60A8C1</accession>
<evidence type="ECO:0000313" key="2">
    <source>
        <dbReference type="Proteomes" id="UP001162501"/>
    </source>
</evidence>
<reference evidence="1" key="2">
    <citation type="submission" date="2025-03" db="EMBL/GenBank/DDBJ databases">
        <authorList>
            <consortium name="ELIXIR-Norway"/>
            <consortium name="Elixir Norway"/>
        </authorList>
    </citation>
    <scope>NUCLEOTIDE SEQUENCE</scope>
</reference>
<sequence>MKNDTLEQLRVEPGKCRLPGLWALLRGPEGDWRGRRPGAPGTRWTLPAGRAGIGCRRDPRPRRGQGQLAHTPPSRPAPSLSFPAGRLPAGSPGSCVPALGGEAERTLGRGRAGAKALFSRCTWEGGPPAGQA</sequence>
<gene>
    <name evidence="1" type="ORF">MRATA1EN22A_LOCUS27815</name>
</gene>
<protein>
    <submittedName>
        <fullName evidence="1">Uncharacterized protein</fullName>
    </submittedName>
</protein>
<name>A0AC60A8C1_RANTA</name>
<reference evidence="1" key="1">
    <citation type="submission" date="2023-05" db="EMBL/GenBank/DDBJ databases">
        <authorList>
            <consortium name="ELIXIR-Norway"/>
        </authorList>
    </citation>
    <scope>NUCLEOTIDE SEQUENCE</scope>
</reference>
<evidence type="ECO:0000313" key="1">
    <source>
        <dbReference type="EMBL" id="CAN0568484.1"/>
    </source>
</evidence>
<dbReference type="Proteomes" id="UP001162501">
    <property type="component" value="Chromosome 9"/>
</dbReference>
<proteinExistence type="predicted"/>
<organism evidence="1 2">
    <name type="scientific">Rangifer tarandus platyrhynchus</name>
    <name type="common">Svalbard reindeer</name>
    <dbReference type="NCBI Taxonomy" id="3082113"/>
    <lineage>
        <taxon>Eukaryota</taxon>
        <taxon>Metazoa</taxon>
        <taxon>Chordata</taxon>
        <taxon>Craniata</taxon>
        <taxon>Vertebrata</taxon>
        <taxon>Euteleostomi</taxon>
        <taxon>Mammalia</taxon>
        <taxon>Eutheria</taxon>
        <taxon>Laurasiatheria</taxon>
        <taxon>Artiodactyla</taxon>
        <taxon>Ruminantia</taxon>
        <taxon>Pecora</taxon>
        <taxon>Cervidae</taxon>
        <taxon>Odocoileinae</taxon>
        <taxon>Rangifer</taxon>
    </lineage>
</organism>